<feature type="transmembrane region" description="Helical" evidence="1">
    <location>
        <begin position="273"/>
        <end position="296"/>
    </location>
</feature>
<gene>
    <name evidence="3" type="ORF">TBIB3V08_LOCUS1349</name>
</gene>
<sequence>MSLHLVKLWRVGHLVVNSEKNVLRNLSHSSIYKPPVTGTNNADKSVLSEFRTAPSSQNVHVTANMQYPAAKPIPLPSNVEDIDAAEKARFSPHRERDIAGPVITYKTSGSFGNGSERAFNLRSSPSDPHVASYDCMGTLSLNCTMQTNVPEPFSATGKATHLNMPGGQWDQGNKRVSEDMQNLHYANVNHMRVQENASPDDNIKTGTACQILSGSSNSKREKRALLTSACYLHQNFVSNRQHMLFNTVCFSSSASEVGQLSRKEKLKRAVKEYGSTVIVFHVGISLLSLGGFYLAVSSGLDVAKILTSVGISAGEVAAGASTFVMAYAVHKVFAPVRISITLASTPFIVRYLRSVGFLKPPKPTP</sequence>
<keyword evidence="1" id="KW-1133">Transmembrane helix</keyword>
<name>A0A7R9EP00_9NEOP</name>
<proteinExistence type="predicted"/>
<dbReference type="InterPro" id="IPR009688">
    <property type="entry name" value="FAM210A/B-like_dom"/>
</dbReference>
<dbReference type="AlphaFoldDB" id="A0A7R9EP00"/>
<organism evidence="3">
    <name type="scientific">Timema bartmani</name>
    <dbReference type="NCBI Taxonomy" id="61472"/>
    <lineage>
        <taxon>Eukaryota</taxon>
        <taxon>Metazoa</taxon>
        <taxon>Ecdysozoa</taxon>
        <taxon>Arthropoda</taxon>
        <taxon>Hexapoda</taxon>
        <taxon>Insecta</taxon>
        <taxon>Pterygota</taxon>
        <taxon>Neoptera</taxon>
        <taxon>Polyneoptera</taxon>
        <taxon>Phasmatodea</taxon>
        <taxon>Timematodea</taxon>
        <taxon>Timematoidea</taxon>
        <taxon>Timematidae</taxon>
        <taxon>Timema</taxon>
    </lineage>
</organism>
<dbReference type="EMBL" id="OD564521">
    <property type="protein sequence ID" value="CAD7438763.1"/>
    <property type="molecule type" value="Genomic_DNA"/>
</dbReference>
<feature type="transmembrane region" description="Helical" evidence="1">
    <location>
        <begin position="302"/>
        <end position="329"/>
    </location>
</feature>
<keyword evidence="1" id="KW-0812">Transmembrane</keyword>
<dbReference type="GO" id="GO:0005739">
    <property type="term" value="C:mitochondrion"/>
    <property type="evidence" value="ECO:0007669"/>
    <property type="project" value="TreeGrafter"/>
</dbReference>
<evidence type="ECO:0000256" key="1">
    <source>
        <dbReference type="SAM" id="Phobius"/>
    </source>
</evidence>
<accession>A0A7R9EP00</accession>
<keyword evidence="1" id="KW-0472">Membrane</keyword>
<evidence type="ECO:0000313" key="3">
    <source>
        <dbReference type="EMBL" id="CAD7438763.1"/>
    </source>
</evidence>
<dbReference type="PANTHER" id="PTHR21377">
    <property type="entry name" value="PROTEIN FAM210B, MITOCHONDRIAL"/>
    <property type="match status" value="1"/>
</dbReference>
<evidence type="ECO:0000259" key="2">
    <source>
        <dbReference type="Pfam" id="PF06916"/>
    </source>
</evidence>
<reference evidence="3" key="1">
    <citation type="submission" date="2020-11" db="EMBL/GenBank/DDBJ databases">
        <authorList>
            <person name="Tran Van P."/>
        </authorList>
    </citation>
    <scope>NUCLEOTIDE SEQUENCE</scope>
</reference>
<feature type="domain" description="DUF1279" evidence="2">
    <location>
        <begin position="264"/>
        <end position="347"/>
    </location>
</feature>
<protein>
    <recommendedName>
        <fullName evidence="2">DUF1279 domain-containing protein</fullName>
    </recommendedName>
</protein>
<dbReference type="Pfam" id="PF06916">
    <property type="entry name" value="FAM210A-B_dom"/>
    <property type="match status" value="1"/>
</dbReference>
<dbReference type="InterPro" id="IPR045866">
    <property type="entry name" value="FAM210A/B-like"/>
</dbReference>
<dbReference type="PANTHER" id="PTHR21377:SF0">
    <property type="entry name" value="PROTEIN FAM210B, MITOCHONDRIAL"/>
    <property type="match status" value="1"/>
</dbReference>